<keyword evidence="2" id="KW-1185">Reference proteome</keyword>
<comment type="caution">
    <text evidence="1">The sequence shown here is derived from an EMBL/GenBank/DDBJ whole genome shotgun (WGS) entry which is preliminary data.</text>
</comment>
<evidence type="ECO:0000313" key="1">
    <source>
        <dbReference type="EMBL" id="KAK3700468.1"/>
    </source>
</evidence>
<gene>
    <name evidence="1" type="ORF">LTR37_015972</name>
</gene>
<reference evidence="1" key="1">
    <citation type="submission" date="2023-07" db="EMBL/GenBank/DDBJ databases">
        <title>Black Yeasts Isolated from many extreme environments.</title>
        <authorList>
            <person name="Coleine C."/>
            <person name="Stajich J.E."/>
            <person name="Selbmann L."/>
        </authorList>
    </citation>
    <scope>NUCLEOTIDE SEQUENCE</scope>
    <source>
        <strain evidence="1">CCFEE 5714</strain>
    </source>
</reference>
<protein>
    <submittedName>
        <fullName evidence="1">Uncharacterized protein</fullName>
    </submittedName>
</protein>
<organism evidence="1 2">
    <name type="scientific">Vermiconidia calcicola</name>
    <dbReference type="NCBI Taxonomy" id="1690605"/>
    <lineage>
        <taxon>Eukaryota</taxon>
        <taxon>Fungi</taxon>
        <taxon>Dikarya</taxon>
        <taxon>Ascomycota</taxon>
        <taxon>Pezizomycotina</taxon>
        <taxon>Dothideomycetes</taxon>
        <taxon>Dothideomycetidae</taxon>
        <taxon>Mycosphaerellales</taxon>
        <taxon>Extremaceae</taxon>
        <taxon>Vermiconidia</taxon>
    </lineage>
</organism>
<proteinExistence type="predicted"/>
<accession>A0ACC3MPY3</accession>
<dbReference type="Proteomes" id="UP001281147">
    <property type="component" value="Unassembled WGS sequence"/>
</dbReference>
<dbReference type="EMBL" id="JAUTXU010000185">
    <property type="protein sequence ID" value="KAK3700468.1"/>
    <property type="molecule type" value="Genomic_DNA"/>
</dbReference>
<name>A0ACC3MPY3_9PEZI</name>
<sequence>MVSNSFTFALLGLAALAAAKPLPQEATTLPAVPVTTTTTGVPTTTAVDEAAIDAIVGGITAGADDSAVTDAVATTTTGAATTTSPSFTTIESSLESPMVGGPLLPAGSTDVEKWCKTLDVNDPEAVAALWEDGLSPGGYLDIWTMSTGMDKWPMNMTGEVLPTSGDPKIGGCGVFDGQCDPDIDCEEMVGELGMPQAYWILRALAGFQAKLDVAHEFLQDETIETMLSLSEIAADFTAPPSMNTLSLLASTFGAAFFLLGGVAGAASVAASFAGAAASAAVGLANAGIAAAGEDEDKKKEAEAKKANAERQAGAAAGYGRGAAAMSGATYIVGSTFSMISAQADEENEVTTDDLMPVLKELFAAARDRLTEIGKLATGQGGNYALLPHQSGDGMELADDSYIAGFFSNGRMLLGESHESFNATLEASFGQFKAKIVDSALQKGGFHVFSPEHISDETECQEDSWGGPGAQWVDMGDGNSYCMQLYRDAESCGGLTVCDYAVVEVDVHNKLQEKYGFNMLEYYKAAYSCNKDGQDDRQADLVNMPLDGTLPLCWYSIEAKRMKVYAGCTGRCEIQTRRQTLSDFESISLE</sequence>
<evidence type="ECO:0000313" key="2">
    <source>
        <dbReference type="Proteomes" id="UP001281147"/>
    </source>
</evidence>